<name>A0ABC9XSB1_GRUJA</name>
<feature type="region of interest" description="Disordered" evidence="1">
    <location>
        <begin position="36"/>
        <end position="72"/>
    </location>
</feature>
<evidence type="ECO:0000313" key="2">
    <source>
        <dbReference type="EMBL" id="GAB0200600.1"/>
    </source>
</evidence>
<reference evidence="2 3" key="1">
    <citation type="submission" date="2024-06" db="EMBL/GenBank/DDBJ databases">
        <title>The draft genome of Grus japonensis, version 3.</title>
        <authorList>
            <person name="Nabeshima K."/>
            <person name="Suzuki S."/>
            <person name="Onuma M."/>
        </authorList>
    </citation>
    <scope>NUCLEOTIDE SEQUENCE [LARGE SCALE GENOMIC DNA]</scope>
    <source>
        <strain evidence="2 3">451A</strain>
    </source>
</reference>
<keyword evidence="3" id="KW-1185">Reference proteome</keyword>
<organism evidence="2 3">
    <name type="scientific">Grus japonensis</name>
    <name type="common">Japanese crane</name>
    <name type="synonym">Red-crowned crane</name>
    <dbReference type="NCBI Taxonomy" id="30415"/>
    <lineage>
        <taxon>Eukaryota</taxon>
        <taxon>Metazoa</taxon>
        <taxon>Chordata</taxon>
        <taxon>Craniata</taxon>
        <taxon>Vertebrata</taxon>
        <taxon>Euteleostomi</taxon>
        <taxon>Archelosauria</taxon>
        <taxon>Archosauria</taxon>
        <taxon>Dinosauria</taxon>
        <taxon>Saurischia</taxon>
        <taxon>Theropoda</taxon>
        <taxon>Coelurosauria</taxon>
        <taxon>Aves</taxon>
        <taxon>Neognathae</taxon>
        <taxon>Neoaves</taxon>
        <taxon>Gruiformes</taxon>
        <taxon>Gruidae</taxon>
        <taxon>Grus</taxon>
    </lineage>
</organism>
<evidence type="ECO:0000313" key="3">
    <source>
        <dbReference type="Proteomes" id="UP001623348"/>
    </source>
</evidence>
<comment type="caution">
    <text evidence="2">The sequence shown here is derived from an EMBL/GenBank/DDBJ whole genome shotgun (WGS) entry which is preliminary data.</text>
</comment>
<protein>
    <submittedName>
        <fullName evidence="2">Uncharacterized protein</fullName>
    </submittedName>
</protein>
<feature type="compositionally biased region" description="Basic and acidic residues" evidence="1">
    <location>
        <begin position="36"/>
        <end position="49"/>
    </location>
</feature>
<gene>
    <name evidence="2" type="ORF">GRJ2_002525500</name>
</gene>
<dbReference type="EMBL" id="BAAFJT010000028">
    <property type="protein sequence ID" value="GAB0200600.1"/>
    <property type="molecule type" value="Genomic_DNA"/>
</dbReference>
<dbReference type="AlphaFoldDB" id="A0ABC9XSB1"/>
<accession>A0ABC9XSB1</accession>
<dbReference type="Proteomes" id="UP001623348">
    <property type="component" value="Unassembled WGS sequence"/>
</dbReference>
<evidence type="ECO:0000256" key="1">
    <source>
        <dbReference type="SAM" id="MobiDB-lite"/>
    </source>
</evidence>
<proteinExistence type="predicted"/>
<sequence>MSLSPLDNSTFKLIMHAPQRLQDCTQLPSRIVHSHRDGKFFPEHGRSEQPEMTSTPRPASENKNFRGRNATS</sequence>